<sequence length="123" mass="14711">MRFNHDFRVPILYKEREERQTTMDALKKLSELHDYIKKDYERGAYDNSIKQDYVYHEANENLSASGDDYQMGFDQALKDHEEHRFFKSYPEKLVNIGNQVSENKMQELSEFIAGYNAGKKRFK</sequence>
<accession>A0A844EHM0</accession>
<name>A0A844EHM0_9LACO</name>
<reference evidence="1 2" key="1">
    <citation type="submission" date="2019-11" db="EMBL/GenBank/DDBJ databases">
        <title>Draft Genome Sequence of Plant Growth-Promoting Rhizosphere-Associated Bacteria.</title>
        <authorList>
            <person name="Vasilyev I.Y."/>
            <person name="Radchenko V."/>
            <person name="Ilnitskaya E.V."/>
        </authorList>
    </citation>
    <scope>NUCLEOTIDE SEQUENCE [LARGE SCALE GENOMIC DNA]</scope>
    <source>
        <strain evidence="1 2">VRA_07sq_f</strain>
    </source>
</reference>
<evidence type="ECO:0000313" key="1">
    <source>
        <dbReference type="EMBL" id="MSE21909.1"/>
    </source>
</evidence>
<evidence type="ECO:0000313" key="2">
    <source>
        <dbReference type="Proteomes" id="UP000491237"/>
    </source>
</evidence>
<dbReference type="RefSeq" id="WP_260154866.1">
    <property type="nucleotide sequence ID" value="NZ_RIVI01000050.1"/>
</dbReference>
<protein>
    <submittedName>
        <fullName evidence="1">Uncharacterized protein</fullName>
    </submittedName>
</protein>
<proteinExistence type="predicted"/>
<organism evidence="1 2">
    <name type="scientific">Lentilactobacillus parabuchneri</name>
    <dbReference type="NCBI Taxonomy" id="152331"/>
    <lineage>
        <taxon>Bacteria</taxon>
        <taxon>Bacillati</taxon>
        <taxon>Bacillota</taxon>
        <taxon>Bacilli</taxon>
        <taxon>Lactobacillales</taxon>
        <taxon>Lactobacillaceae</taxon>
        <taxon>Lentilactobacillus</taxon>
    </lineage>
</organism>
<dbReference type="EMBL" id="WKKY01000683">
    <property type="protein sequence ID" value="MSE21909.1"/>
    <property type="molecule type" value="Genomic_DNA"/>
</dbReference>
<dbReference type="AlphaFoldDB" id="A0A844EHM0"/>
<comment type="caution">
    <text evidence="1">The sequence shown here is derived from an EMBL/GenBank/DDBJ whole genome shotgun (WGS) entry which is preliminary data.</text>
</comment>
<dbReference type="Proteomes" id="UP000491237">
    <property type="component" value="Unassembled WGS sequence"/>
</dbReference>
<gene>
    <name evidence="1" type="ORF">GKC44_11835</name>
</gene>